<evidence type="ECO:0000313" key="3">
    <source>
        <dbReference type="Proteomes" id="UP000807159"/>
    </source>
</evidence>
<dbReference type="PANTHER" id="PTHR31871:SF9">
    <property type="entry name" value="HELICASE WITH ZINC FINGER PROTEIN"/>
    <property type="match status" value="1"/>
</dbReference>
<organism evidence="2 3">
    <name type="scientific">Populus deltoides</name>
    <name type="common">Eastern poplar</name>
    <name type="synonym">Eastern cottonwood</name>
    <dbReference type="NCBI Taxonomy" id="3696"/>
    <lineage>
        <taxon>Eukaryota</taxon>
        <taxon>Viridiplantae</taxon>
        <taxon>Streptophyta</taxon>
        <taxon>Embryophyta</taxon>
        <taxon>Tracheophyta</taxon>
        <taxon>Spermatophyta</taxon>
        <taxon>Magnoliopsida</taxon>
        <taxon>eudicotyledons</taxon>
        <taxon>Gunneridae</taxon>
        <taxon>Pentapetalae</taxon>
        <taxon>rosids</taxon>
        <taxon>fabids</taxon>
        <taxon>Malpighiales</taxon>
        <taxon>Salicaceae</taxon>
        <taxon>Saliceae</taxon>
        <taxon>Populus</taxon>
    </lineage>
</organism>
<comment type="caution">
    <text evidence="2">The sequence shown here is derived from an EMBL/GenBank/DDBJ whole genome shotgun (WGS) entry which is preliminary data.</text>
</comment>
<evidence type="ECO:0000313" key="2">
    <source>
        <dbReference type="EMBL" id="KAH8492099.1"/>
    </source>
</evidence>
<feature type="region of interest" description="Disordered" evidence="1">
    <location>
        <begin position="1"/>
        <end position="38"/>
    </location>
</feature>
<feature type="compositionally biased region" description="Polar residues" evidence="1">
    <location>
        <begin position="16"/>
        <end position="30"/>
    </location>
</feature>
<name>A0A8T2XEX1_POPDE</name>
<dbReference type="Pfam" id="PF09713">
    <property type="entry name" value="A_thal_3526"/>
    <property type="match status" value="1"/>
</dbReference>
<dbReference type="AlphaFoldDB" id="A0A8T2XEX1"/>
<feature type="compositionally biased region" description="Basic and acidic residues" evidence="1">
    <location>
        <begin position="1"/>
        <end position="10"/>
    </location>
</feature>
<keyword evidence="3" id="KW-1185">Reference proteome</keyword>
<dbReference type="PANTHER" id="PTHR31871">
    <property type="entry name" value="OS02G0137100 PROTEIN"/>
    <property type="match status" value="1"/>
</dbReference>
<sequence length="320" mass="35360">MGEEKQDSAEAARLSATASQEPPRNEQNITPGAPVVGSSPVQDKIESCLHLFMNKEDVVKTLFELDGIDPAVTSLAWNQLEEEKPEIFKDFYTKLILEEPSSTSNQLLEQQNDLENFLACLDDPLAFIEEGFQHIPVDILPWGDTIPLEVPIPSGDPYIDSLSTVSCRQLVNDENPASDSFHPAQMNFERLMAMDRNAADIARVPFFINLEILNPVSVADNDQTEAEHDPILSCLNSPEQPGPVFGYMTDTSEPNFNPGSAILPDLPDSNFNPGNSILPDTPETNFHPDFGTLLDPPKPKIDVDDYFNVSSLDSQSEEES</sequence>
<dbReference type="NCBIfam" id="TIGR01589">
    <property type="entry name" value="A_thal_3526"/>
    <property type="match status" value="1"/>
</dbReference>
<protein>
    <submittedName>
        <fullName evidence="2">Uncharacterized protein</fullName>
    </submittedName>
</protein>
<reference evidence="2" key="1">
    <citation type="journal article" date="2021" name="J. Hered.">
        <title>Genome Assembly of Salicaceae Populus deltoides (Eastern Cottonwood) I-69 Based on Nanopore Sequencing and Hi-C Technologies.</title>
        <authorList>
            <person name="Bai S."/>
            <person name="Wu H."/>
            <person name="Zhang J."/>
            <person name="Pan Z."/>
            <person name="Zhao W."/>
            <person name="Li Z."/>
            <person name="Tong C."/>
        </authorList>
    </citation>
    <scope>NUCLEOTIDE SEQUENCE</scope>
    <source>
        <tissue evidence="2">Leaf</tissue>
    </source>
</reference>
<dbReference type="EMBL" id="JACEGQ020000012">
    <property type="protein sequence ID" value="KAH8492099.1"/>
    <property type="molecule type" value="Genomic_DNA"/>
</dbReference>
<evidence type="ECO:0000256" key="1">
    <source>
        <dbReference type="SAM" id="MobiDB-lite"/>
    </source>
</evidence>
<proteinExistence type="predicted"/>
<accession>A0A8T2XEX1</accession>
<gene>
    <name evidence="2" type="ORF">H0E87_021620</name>
</gene>
<dbReference type="InterPro" id="IPR006476">
    <property type="entry name" value="CHP01589_pln"/>
</dbReference>
<dbReference type="Proteomes" id="UP000807159">
    <property type="component" value="Chromosome 12"/>
</dbReference>